<evidence type="ECO:0000256" key="1">
    <source>
        <dbReference type="ARBA" id="ARBA00001593"/>
    </source>
</evidence>
<keyword evidence="19 31" id="KW-0460">Magnesium</keyword>
<dbReference type="InterPro" id="IPR018297">
    <property type="entry name" value="A/G_cyclase_CS"/>
</dbReference>
<comment type="cofactor">
    <cofactor evidence="2">
        <name>Mn(2+)</name>
        <dbReference type="ChEBI" id="CHEBI:29035"/>
    </cofactor>
</comment>
<evidence type="ECO:0000256" key="5">
    <source>
        <dbReference type="ARBA" id="ARBA00004555"/>
    </source>
</evidence>
<reference evidence="37" key="2">
    <citation type="submission" date="2025-09" db="UniProtKB">
        <authorList>
            <consortium name="Ensembl"/>
        </authorList>
    </citation>
    <scope>IDENTIFICATION</scope>
</reference>
<dbReference type="InterPro" id="IPR030672">
    <property type="entry name" value="Adcy"/>
</dbReference>
<dbReference type="CDD" id="cd07302">
    <property type="entry name" value="CHD"/>
    <property type="match status" value="2"/>
</dbReference>
<sequence length="1105" mass="124842">LPEGRGGYTDPSTECSVEYSVRVPGAAGHDPRRSREVAVIRSRCCRCLPLSVSLTFTPESLERLYQSYFRRQREENLLVLVAFAALFNAFIVAMCAVVYTRDKLVMLLVAAAGLLADVALYLLCRFRRLPASPVARGAVPYALWMMVTIHVLCYMGLNYQRFSGASDSVGWQAFFSFSSFLTLPLNLMPLVLLTTLSCGVHTVVLGVTVAQTFQDHLQGPMLVRQLLANVMLYVGATLVGVMSFYMADRKYRTAFLEARQSLQVKLTLEEQSTQQEELLLSILPKHIADEMLQGMKNQADQTDVQQQQQFNTMYMYRHENVSILFADIVGFTQLSSTCSAQELVKLLNELFARFDKLAAQYHQLRIKILGDCYYCICGLPDFREDHAVCSIMMGLAMVEAISYVREMTKTDVDMRVGVHTGTVLGGVLGQKRWQFDVWSTDVTVANKMESGGIPGRVHISQSTKDSLHGEFEVEPGSGGERCEYLLEKGIETYLVLVPKQTEQGLKREVRVLYPLQILRKMWISTVDPGLLLLETRQCGQQEFKPADQHESHPGKHKLSPISRNKMIEEQAINRRLQQELLDRESQQIMKDHKINPVSLCFVDKKLEEHYSSEKEKRSGAAFSCCIIVLFFITAMEVFIDPLLVVNYVTLAIGEVLLLTLTLCSLAAIFPRMFSKRLVSFSMWIDRTRWARNTWAMAAIFVLTMAVIADMLSCVPSSLRVFNSTMGPVLESLGDNGCAENPKYYSFMAVMSLIATAMLVQVSHIIKLGLMMLVVTAAGAVNIYSWKDIFDLYDYIQFASYGTSMVPSKYLMTVMIIVMMISFYFFARHLEHQSRKLFLWKIGVHDQKEKVLEIRRWNEALVTNMLPEHVAKHFLGTKKRDEELYSQSYDETGVMFASIPNFSDFYTEEGINNGGIECLRILNEIISDFDSLLDRDEFQCITKIKTIGSTYMAASGLTPGSNNGYSNCKNRSLTERWQHLADLADFALAMKVALDNLNKQSFNNFMLRIGMNKGAVLAGVIGARKPHYDIWGNTVNVASRMESTGVMGNIQVVEDCFDILKEYGFRFIRRGPIFVKGKGELLTFFMKGKDKPSVTTALPHQVETFS</sequence>
<dbReference type="EC" id="4.6.1.1" evidence="7 31"/>
<feature type="domain" description="Guanylate cyclase" evidence="36">
    <location>
        <begin position="322"/>
        <end position="449"/>
    </location>
</feature>
<dbReference type="GO" id="GO:0046872">
    <property type="term" value="F:metal ion binding"/>
    <property type="evidence" value="ECO:0007669"/>
    <property type="project" value="UniProtKB-KW"/>
</dbReference>
<keyword evidence="15" id="KW-0552">Olfaction</keyword>
<evidence type="ECO:0000256" key="15">
    <source>
        <dbReference type="ARBA" id="ARBA00022725"/>
    </source>
</evidence>
<dbReference type="Proteomes" id="UP000694383">
    <property type="component" value="Unplaced"/>
</dbReference>
<feature type="transmembrane region" description="Helical" evidence="35">
    <location>
        <begin position="645"/>
        <end position="669"/>
    </location>
</feature>
<dbReference type="GO" id="GO:0004016">
    <property type="term" value="F:adenylate cyclase activity"/>
    <property type="evidence" value="ECO:0007669"/>
    <property type="project" value="UniProtKB-EC"/>
</dbReference>
<feature type="binding site" evidence="32">
    <location>
        <position position="944"/>
    </location>
    <ligand>
        <name>ATP</name>
        <dbReference type="ChEBI" id="CHEBI:30616"/>
    </ligand>
</feature>
<evidence type="ECO:0000256" key="20">
    <source>
        <dbReference type="ARBA" id="ARBA00022843"/>
    </source>
</evidence>
<dbReference type="PANTHER" id="PTHR45627">
    <property type="entry name" value="ADENYLATE CYCLASE TYPE 1"/>
    <property type="match status" value="1"/>
</dbReference>
<keyword evidence="20" id="KW-0832">Ubl conjugation</keyword>
<keyword evidence="29" id="KW-0966">Cell projection</keyword>
<dbReference type="GO" id="GO:0005516">
    <property type="term" value="F:calmodulin binding"/>
    <property type="evidence" value="ECO:0007669"/>
    <property type="project" value="UniProtKB-KW"/>
</dbReference>
<dbReference type="FunFam" id="3.30.70.1230:FF:000006">
    <property type="entry name" value="Adenylate cyclase"/>
    <property type="match status" value="1"/>
</dbReference>
<dbReference type="PROSITE" id="PS00452">
    <property type="entry name" value="GUANYLATE_CYCLASE_1"/>
    <property type="match status" value="2"/>
</dbReference>
<evidence type="ECO:0000256" key="18">
    <source>
        <dbReference type="ARBA" id="ARBA00022840"/>
    </source>
</evidence>
<dbReference type="SUPFAM" id="SSF55073">
    <property type="entry name" value="Nucleotide cyclase"/>
    <property type="match status" value="2"/>
</dbReference>
<keyword evidence="22 35" id="KW-1133">Transmembrane helix</keyword>
<feature type="transmembrane region" description="Helical" evidence="35">
    <location>
        <begin position="767"/>
        <end position="785"/>
    </location>
</feature>
<feature type="binding site" evidence="32">
    <location>
        <begin position="1035"/>
        <end position="1039"/>
    </location>
    <ligand>
        <name>ATP</name>
        <dbReference type="ChEBI" id="CHEBI:30616"/>
    </ligand>
</feature>
<evidence type="ECO:0000256" key="21">
    <source>
        <dbReference type="ARBA" id="ARBA00022860"/>
    </source>
</evidence>
<keyword evidence="23 31" id="KW-0115">cAMP biosynthesis</keyword>
<feature type="transmembrane region" description="Helical" evidence="35">
    <location>
        <begin position="105"/>
        <end position="126"/>
    </location>
</feature>
<evidence type="ECO:0000256" key="16">
    <source>
        <dbReference type="ARBA" id="ARBA00022737"/>
    </source>
</evidence>
<evidence type="ECO:0000259" key="36">
    <source>
        <dbReference type="PROSITE" id="PS50125"/>
    </source>
</evidence>
<feature type="binding site" evidence="32">
    <location>
        <begin position="327"/>
        <end position="332"/>
    </location>
    <ligand>
        <name>ATP</name>
        <dbReference type="ChEBI" id="CHEBI:30616"/>
    </ligand>
</feature>
<evidence type="ECO:0000256" key="28">
    <source>
        <dbReference type="ARBA" id="ARBA00023239"/>
    </source>
</evidence>
<evidence type="ECO:0000256" key="17">
    <source>
        <dbReference type="ARBA" id="ARBA00022741"/>
    </source>
</evidence>
<proteinExistence type="inferred from homology"/>
<feature type="transmembrane region" description="Helical" evidence="35">
    <location>
        <begin position="809"/>
        <end position="826"/>
    </location>
</feature>
<comment type="cofactor">
    <cofactor evidence="33">
        <name>Mg(2+)</name>
        <dbReference type="ChEBI" id="CHEBI:18420"/>
    </cofactor>
    <cofactor evidence="33">
        <name>Mn(2+)</name>
        <dbReference type="ChEBI" id="CHEBI:29035"/>
    </cofactor>
    <text evidence="33">Binds 2 magnesium ions per subunit. Is also active with manganese (in vitro).</text>
</comment>
<evidence type="ECO:0000256" key="32">
    <source>
        <dbReference type="PIRSR" id="PIRSR039050-50"/>
    </source>
</evidence>
<evidence type="ECO:0000256" key="26">
    <source>
        <dbReference type="ARBA" id="ARBA00023180"/>
    </source>
</evidence>
<keyword evidence="17 31" id="KW-0547">Nucleotide-binding</keyword>
<comment type="similarity">
    <text evidence="31 34">Belongs to the adenylyl cyclase class-4/guanylyl cyclase family.</text>
</comment>
<keyword evidence="16" id="KW-0677">Repeat</keyword>
<dbReference type="InterPro" id="IPR032628">
    <property type="entry name" value="AC_N"/>
</dbReference>
<feature type="binding site" evidence="33">
    <location>
        <position position="327"/>
    </location>
    <ligand>
        <name>Mg(2+)</name>
        <dbReference type="ChEBI" id="CHEBI:18420"/>
        <label>1</label>
        <note>catalytic</note>
    </ligand>
</feature>
<keyword evidence="11" id="KW-0597">Phosphoprotein</keyword>
<dbReference type="GO" id="GO:0035556">
    <property type="term" value="P:intracellular signal transduction"/>
    <property type="evidence" value="ECO:0007669"/>
    <property type="project" value="InterPro"/>
</dbReference>
<evidence type="ECO:0000256" key="6">
    <source>
        <dbReference type="ARBA" id="ARBA00004651"/>
    </source>
</evidence>
<evidence type="ECO:0000256" key="7">
    <source>
        <dbReference type="ARBA" id="ARBA00012201"/>
    </source>
</evidence>
<feature type="domain" description="Guanylate cyclase" evidence="36">
    <location>
        <begin position="892"/>
        <end position="1041"/>
    </location>
</feature>
<dbReference type="PIRSF" id="PIRSF039050">
    <property type="entry name" value="Ade_cyc"/>
    <property type="match status" value="1"/>
</dbReference>
<evidence type="ECO:0000256" key="33">
    <source>
        <dbReference type="PIRSR" id="PIRSR039050-51"/>
    </source>
</evidence>
<dbReference type="PROSITE" id="PS50125">
    <property type="entry name" value="GUANYLATE_CYCLASE_2"/>
    <property type="match status" value="2"/>
</dbReference>
<feature type="binding site" evidence="32">
    <location>
        <begin position="369"/>
        <end position="371"/>
    </location>
    <ligand>
        <name>ATP</name>
        <dbReference type="ChEBI" id="CHEBI:30616"/>
    </ligand>
</feature>
<evidence type="ECO:0000256" key="3">
    <source>
        <dbReference type="ARBA" id="ARBA00004138"/>
    </source>
</evidence>
<dbReference type="Pfam" id="PF00211">
    <property type="entry name" value="Guanylate_cyc"/>
    <property type="match status" value="2"/>
</dbReference>
<feature type="transmembrane region" description="Helical" evidence="35">
    <location>
        <begin position="169"/>
        <end position="185"/>
    </location>
</feature>
<evidence type="ECO:0000256" key="13">
    <source>
        <dbReference type="ARBA" id="ARBA00022692"/>
    </source>
</evidence>
<feature type="binding site" evidence="33">
    <location>
        <position position="371"/>
    </location>
    <ligand>
        <name>Mg(2+)</name>
        <dbReference type="ChEBI" id="CHEBI:18420"/>
        <label>2</label>
        <note>catalytic</note>
    </ligand>
</feature>
<dbReference type="SMART" id="SM00044">
    <property type="entry name" value="CYCc"/>
    <property type="match status" value="2"/>
</dbReference>
<evidence type="ECO:0000256" key="8">
    <source>
        <dbReference type="ARBA" id="ARBA00022475"/>
    </source>
</evidence>
<feature type="transmembrane region" description="Helical" evidence="35">
    <location>
        <begin position="619"/>
        <end position="639"/>
    </location>
</feature>
<keyword evidence="12" id="KW-0716">Sensory transduction</keyword>
<evidence type="ECO:0000256" key="9">
    <source>
        <dbReference type="ARBA" id="ARBA00022490"/>
    </source>
</evidence>
<reference evidence="37" key="1">
    <citation type="submission" date="2025-08" db="UniProtKB">
        <authorList>
            <consortium name="Ensembl"/>
        </authorList>
    </citation>
    <scope>IDENTIFICATION</scope>
</reference>
<evidence type="ECO:0000256" key="14">
    <source>
        <dbReference type="ARBA" id="ARBA00022723"/>
    </source>
</evidence>
<keyword evidence="18 31" id="KW-0067">ATP-binding</keyword>
<comment type="catalytic activity">
    <reaction evidence="1 31">
        <text>ATP = 3',5'-cyclic AMP + diphosphate</text>
        <dbReference type="Rhea" id="RHEA:15389"/>
        <dbReference type="ChEBI" id="CHEBI:30616"/>
        <dbReference type="ChEBI" id="CHEBI:33019"/>
        <dbReference type="ChEBI" id="CHEBI:58165"/>
        <dbReference type="EC" id="4.6.1.1"/>
    </reaction>
</comment>
<evidence type="ECO:0000256" key="35">
    <source>
        <dbReference type="SAM" id="Phobius"/>
    </source>
</evidence>
<keyword evidence="10" id="KW-1017">Isopeptide bond</keyword>
<keyword evidence="9" id="KW-0963">Cytoplasm</keyword>
<keyword evidence="24" id="KW-0333">Golgi apparatus</keyword>
<dbReference type="GeneTree" id="ENSGT00940000156549"/>
<keyword evidence="8" id="KW-1003">Cell membrane</keyword>
<evidence type="ECO:0000256" key="24">
    <source>
        <dbReference type="ARBA" id="ARBA00023034"/>
    </source>
</evidence>
<feature type="binding site" evidence="32">
    <location>
        <position position="415"/>
    </location>
    <ligand>
        <name>ATP</name>
        <dbReference type="ChEBI" id="CHEBI:30616"/>
    </ligand>
</feature>
<evidence type="ECO:0000256" key="2">
    <source>
        <dbReference type="ARBA" id="ARBA00001936"/>
    </source>
</evidence>
<evidence type="ECO:0000256" key="30">
    <source>
        <dbReference type="ARBA" id="ARBA00070497"/>
    </source>
</evidence>
<evidence type="ECO:0000256" key="11">
    <source>
        <dbReference type="ARBA" id="ARBA00022553"/>
    </source>
</evidence>
<keyword evidence="13 35" id="KW-0812">Transmembrane</keyword>
<organism evidence="37 38">
    <name type="scientific">Oryzias sinensis</name>
    <name type="common">Chinese medaka</name>
    <dbReference type="NCBI Taxonomy" id="183150"/>
    <lineage>
        <taxon>Eukaryota</taxon>
        <taxon>Metazoa</taxon>
        <taxon>Chordata</taxon>
        <taxon>Craniata</taxon>
        <taxon>Vertebrata</taxon>
        <taxon>Euteleostomi</taxon>
        <taxon>Actinopterygii</taxon>
        <taxon>Neopterygii</taxon>
        <taxon>Teleostei</taxon>
        <taxon>Neoteleostei</taxon>
        <taxon>Acanthomorphata</taxon>
        <taxon>Ovalentaria</taxon>
        <taxon>Atherinomorphae</taxon>
        <taxon>Beloniformes</taxon>
        <taxon>Adrianichthyidae</taxon>
        <taxon>Oryziinae</taxon>
        <taxon>Oryzias</taxon>
    </lineage>
</organism>
<dbReference type="GO" id="GO:0007608">
    <property type="term" value="P:sensory perception of smell"/>
    <property type="evidence" value="ECO:0007669"/>
    <property type="project" value="UniProtKB-KW"/>
</dbReference>
<evidence type="ECO:0000313" key="38">
    <source>
        <dbReference type="Proteomes" id="UP000694383"/>
    </source>
</evidence>
<feature type="transmembrane region" description="Helical" evidence="35">
    <location>
        <begin position="138"/>
        <end position="157"/>
    </location>
</feature>
<feature type="binding site" evidence="32">
    <location>
        <position position="1075"/>
    </location>
    <ligand>
        <name>ATP</name>
        <dbReference type="ChEBI" id="CHEBI:30616"/>
    </ligand>
</feature>
<evidence type="ECO:0000256" key="34">
    <source>
        <dbReference type="RuleBase" id="RU000405"/>
    </source>
</evidence>
<dbReference type="GO" id="GO:0005886">
    <property type="term" value="C:plasma membrane"/>
    <property type="evidence" value="ECO:0007669"/>
    <property type="project" value="UniProtKB-SubCell"/>
</dbReference>
<keyword evidence="26" id="KW-0325">Glycoprotein</keyword>
<evidence type="ECO:0000256" key="25">
    <source>
        <dbReference type="ARBA" id="ARBA00023136"/>
    </source>
</evidence>
<dbReference type="Gene3D" id="3.30.70.1230">
    <property type="entry name" value="Nucleotide cyclase"/>
    <property type="match status" value="2"/>
</dbReference>
<dbReference type="Ensembl" id="ENSOSIT00000032322.1">
    <property type="protein sequence ID" value="ENSOSIP00000030665.1"/>
    <property type="gene ID" value="ENSOSIG00000015744.1"/>
</dbReference>
<dbReference type="AlphaFoldDB" id="A0A8C7YP35"/>
<feature type="transmembrane region" description="Helical" evidence="35">
    <location>
        <begin position="743"/>
        <end position="760"/>
    </location>
</feature>
<keyword evidence="14 31" id="KW-0479">Metal-binding</keyword>
<feature type="transmembrane region" description="Helical" evidence="35">
    <location>
        <begin position="77"/>
        <end position="99"/>
    </location>
</feature>
<name>A0A8C7YP35_9TELE</name>
<protein>
    <recommendedName>
        <fullName evidence="30 31">Adenylate cyclase type 3</fullName>
        <ecNumber evidence="7 31">4.6.1.1</ecNumber>
    </recommendedName>
</protein>
<feature type="transmembrane region" description="Helical" evidence="35">
    <location>
        <begin position="689"/>
        <end position="708"/>
    </location>
</feature>
<evidence type="ECO:0000256" key="19">
    <source>
        <dbReference type="ARBA" id="ARBA00022842"/>
    </source>
</evidence>
<dbReference type="GO" id="GO:0005794">
    <property type="term" value="C:Golgi apparatus"/>
    <property type="evidence" value="ECO:0007669"/>
    <property type="project" value="UniProtKB-SubCell"/>
</dbReference>
<feature type="binding site" evidence="32">
    <location>
        <begin position="1028"/>
        <end position="1030"/>
    </location>
    <ligand>
        <name>ATP</name>
        <dbReference type="ChEBI" id="CHEBI:30616"/>
    </ligand>
</feature>
<dbReference type="InterPro" id="IPR029787">
    <property type="entry name" value="Nucleotide_cyclase"/>
</dbReference>
<keyword evidence="28 31" id="KW-0456">Lyase</keyword>
<evidence type="ECO:0000313" key="37">
    <source>
        <dbReference type="Ensembl" id="ENSOSIP00000030665.1"/>
    </source>
</evidence>
<evidence type="ECO:0000256" key="23">
    <source>
        <dbReference type="ARBA" id="ARBA00022998"/>
    </source>
</evidence>
<evidence type="ECO:0000256" key="27">
    <source>
        <dbReference type="ARBA" id="ARBA00023211"/>
    </source>
</evidence>
<evidence type="ECO:0000256" key="12">
    <source>
        <dbReference type="ARBA" id="ARBA00022606"/>
    </source>
</evidence>
<dbReference type="GO" id="GO:0005929">
    <property type="term" value="C:cilium"/>
    <property type="evidence" value="ECO:0007669"/>
    <property type="project" value="UniProtKB-SubCell"/>
</dbReference>
<comment type="function">
    <text evidence="31">Catalyzes the formation of the signaling molecule cAMP in response to G-protein signaling.</text>
</comment>
<feature type="binding site" evidence="33">
    <location>
        <position position="371"/>
    </location>
    <ligand>
        <name>Mg(2+)</name>
        <dbReference type="ChEBI" id="CHEBI:18420"/>
        <label>1</label>
        <note>catalytic</note>
    </ligand>
</feature>
<evidence type="ECO:0000256" key="29">
    <source>
        <dbReference type="ARBA" id="ARBA00023273"/>
    </source>
</evidence>
<dbReference type="GO" id="GO:0005524">
    <property type="term" value="F:ATP binding"/>
    <property type="evidence" value="ECO:0007669"/>
    <property type="project" value="UniProtKB-UniRule"/>
</dbReference>
<feature type="transmembrane region" description="Helical" evidence="35">
    <location>
        <begin position="230"/>
        <end position="247"/>
    </location>
</feature>
<keyword evidence="27 33" id="KW-0464">Manganese</keyword>
<feature type="binding site" evidence="33">
    <location>
        <position position="328"/>
    </location>
    <ligand>
        <name>Mg(2+)</name>
        <dbReference type="ChEBI" id="CHEBI:18420"/>
        <label>2</label>
        <note>catalytic</note>
    </ligand>
</feature>
<dbReference type="GO" id="GO:0006171">
    <property type="term" value="P:cAMP biosynthetic process"/>
    <property type="evidence" value="ECO:0007669"/>
    <property type="project" value="UniProtKB-KW"/>
</dbReference>
<dbReference type="PANTHER" id="PTHR45627:SF30">
    <property type="entry name" value="ADENYLATE CYCLASE TYPE 3"/>
    <property type="match status" value="1"/>
</dbReference>
<dbReference type="FunFam" id="3.30.70.1230:FF:000009">
    <property type="entry name" value="Adenylate cyclase"/>
    <property type="match status" value="1"/>
</dbReference>
<accession>A0A8C7YP35</accession>
<evidence type="ECO:0000256" key="22">
    <source>
        <dbReference type="ARBA" id="ARBA00022989"/>
    </source>
</evidence>
<comment type="subcellular location">
    <subcellularLocation>
        <location evidence="6">Cell membrane</location>
        <topology evidence="6">Multi-pass membrane protein</topology>
    </subcellularLocation>
    <subcellularLocation>
        <location evidence="3">Cell projection</location>
        <location evidence="3">Cilium</location>
    </subcellularLocation>
    <subcellularLocation>
        <location evidence="4">Cytoplasm</location>
    </subcellularLocation>
    <subcellularLocation>
        <location evidence="5">Golgi apparatus</location>
    </subcellularLocation>
</comment>
<evidence type="ECO:0000256" key="31">
    <source>
        <dbReference type="PIRNR" id="PIRNR039050"/>
    </source>
</evidence>
<evidence type="ECO:0000256" key="10">
    <source>
        <dbReference type="ARBA" id="ARBA00022499"/>
    </source>
</evidence>
<evidence type="ECO:0000256" key="4">
    <source>
        <dbReference type="ARBA" id="ARBA00004496"/>
    </source>
</evidence>
<keyword evidence="21" id="KW-0112">Calmodulin-binding</keyword>
<dbReference type="Pfam" id="PF16214">
    <property type="entry name" value="AC_N"/>
    <property type="match status" value="1"/>
</dbReference>
<feature type="transmembrane region" description="Helical" evidence="35">
    <location>
        <begin position="190"/>
        <end position="210"/>
    </location>
</feature>
<keyword evidence="25 31" id="KW-0472">Membrane</keyword>
<feature type="binding site" evidence="33">
    <location>
        <position position="327"/>
    </location>
    <ligand>
        <name>Mg(2+)</name>
        <dbReference type="ChEBI" id="CHEBI:18420"/>
        <label>2</label>
        <note>catalytic</note>
    </ligand>
</feature>
<dbReference type="GO" id="GO:0007189">
    <property type="term" value="P:adenylate cyclase-activating G protein-coupled receptor signaling pathway"/>
    <property type="evidence" value="ECO:0007669"/>
    <property type="project" value="TreeGrafter"/>
</dbReference>
<keyword evidence="38" id="KW-1185">Reference proteome</keyword>
<dbReference type="InterPro" id="IPR001054">
    <property type="entry name" value="A/G_cyclase"/>
</dbReference>